<evidence type="ECO:0000259" key="5">
    <source>
        <dbReference type="PROSITE" id="PS51891"/>
    </source>
</evidence>
<reference evidence="6" key="1">
    <citation type="submission" date="2021-02" db="EMBL/GenBank/DDBJ databases">
        <title>Skermanella TT6 skin isolate.</title>
        <authorList>
            <person name="Lee K."/>
            <person name="Ganzorig M."/>
        </authorList>
    </citation>
    <scope>NUCLEOTIDE SEQUENCE</scope>
    <source>
        <strain evidence="6">TT6</strain>
    </source>
</reference>
<accession>A0ABX7B0K4</accession>
<keyword evidence="2" id="KW-0479">Metal-binding</keyword>
<dbReference type="Gene3D" id="3.90.1590.10">
    <property type="entry name" value="glutathione-dependent formaldehyde- activating enzyme (gfa)"/>
    <property type="match status" value="1"/>
</dbReference>
<comment type="similarity">
    <text evidence="1">Belongs to the Gfa family.</text>
</comment>
<dbReference type="PANTHER" id="PTHR33337:SF40">
    <property type="entry name" value="CENP-V_GFA DOMAIN-CONTAINING PROTEIN-RELATED"/>
    <property type="match status" value="1"/>
</dbReference>
<dbReference type="InterPro" id="IPR011057">
    <property type="entry name" value="Mss4-like_sf"/>
</dbReference>
<protein>
    <submittedName>
        <fullName evidence="6">GFA family protein</fullName>
    </submittedName>
</protein>
<evidence type="ECO:0000313" key="6">
    <source>
        <dbReference type="EMBL" id="QQP87860.1"/>
    </source>
</evidence>
<keyword evidence="3" id="KW-0862">Zinc</keyword>
<evidence type="ECO:0000256" key="4">
    <source>
        <dbReference type="ARBA" id="ARBA00023239"/>
    </source>
</evidence>
<proteinExistence type="inferred from homology"/>
<evidence type="ECO:0000256" key="3">
    <source>
        <dbReference type="ARBA" id="ARBA00022833"/>
    </source>
</evidence>
<dbReference type="InterPro" id="IPR006913">
    <property type="entry name" value="CENP-V/GFA"/>
</dbReference>
<feature type="domain" description="CENP-V/GFA" evidence="5">
    <location>
        <begin position="3"/>
        <end position="108"/>
    </location>
</feature>
<sequence>MVLTGGCLCGAVRYRIDGELTAEGAGFCHCGLCRRASGAPVVAWGTWRAADFRFTDGRPAEYLSSPKGVRRFCPACGTQLTFNYTEGPETVDVTLATLDDPNAVAPQHHSWCAAAVPALDASADLPRYAQGGSDFTPY</sequence>
<organism evidence="6 7">
    <name type="scientific">Skermanella cutis</name>
    <dbReference type="NCBI Taxonomy" id="2775420"/>
    <lineage>
        <taxon>Bacteria</taxon>
        <taxon>Pseudomonadati</taxon>
        <taxon>Pseudomonadota</taxon>
        <taxon>Alphaproteobacteria</taxon>
        <taxon>Rhodospirillales</taxon>
        <taxon>Azospirillaceae</taxon>
        <taxon>Skermanella</taxon>
    </lineage>
</organism>
<keyword evidence="7" id="KW-1185">Reference proteome</keyword>
<dbReference type="EMBL" id="CP067420">
    <property type="protein sequence ID" value="QQP87860.1"/>
    <property type="molecule type" value="Genomic_DNA"/>
</dbReference>
<dbReference type="PROSITE" id="PS51891">
    <property type="entry name" value="CENP_V_GFA"/>
    <property type="match status" value="1"/>
</dbReference>
<dbReference type="RefSeq" id="WP_201071927.1">
    <property type="nucleotide sequence ID" value="NZ_CP067420.1"/>
</dbReference>
<dbReference type="Pfam" id="PF04828">
    <property type="entry name" value="GFA"/>
    <property type="match status" value="1"/>
</dbReference>
<dbReference type="Proteomes" id="UP000595197">
    <property type="component" value="Chromosome"/>
</dbReference>
<name>A0ABX7B0K4_9PROT</name>
<evidence type="ECO:0000256" key="1">
    <source>
        <dbReference type="ARBA" id="ARBA00005495"/>
    </source>
</evidence>
<dbReference type="SUPFAM" id="SSF51316">
    <property type="entry name" value="Mss4-like"/>
    <property type="match status" value="1"/>
</dbReference>
<keyword evidence="4" id="KW-0456">Lyase</keyword>
<dbReference type="PANTHER" id="PTHR33337">
    <property type="entry name" value="GFA DOMAIN-CONTAINING PROTEIN"/>
    <property type="match status" value="1"/>
</dbReference>
<evidence type="ECO:0000313" key="7">
    <source>
        <dbReference type="Proteomes" id="UP000595197"/>
    </source>
</evidence>
<evidence type="ECO:0000256" key="2">
    <source>
        <dbReference type="ARBA" id="ARBA00022723"/>
    </source>
</evidence>
<gene>
    <name evidence="6" type="ORF">IGS68_17455</name>
</gene>